<sequence length="78" mass="8544">MGAAKVDVASSMEDDSIQPDNLSKDTKMKTRDQDGRENSISISPGVSLVLQRRKLEALLVVFAVFGERVCELNGALYE</sequence>
<protein>
    <submittedName>
        <fullName evidence="1">Uncharacterized protein</fullName>
    </submittedName>
</protein>
<name>A0ACC0AAC7_CATRO</name>
<evidence type="ECO:0000313" key="2">
    <source>
        <dbReference type="Proteomes" id="UP001060085"/>
    </source>
</evidence>
<proteinExistence type="predicted"/>
<gene>
    <name evidence="1" type="ORF">M9H77_26190</name>
</gene>
<dbReference type="Proteomes" id="UP001060085">
    <property type="component" value="Linkage Group LG06"/>
</dbReference>
<comment type="caution">
    <text evidence="1">The sequence shown here is derived from an EMBL/GenBank/DDBJ whole genome shotgun (WGS) entry which is preliminary data.</text>
</comment>
<dbReference type="EMBL" id="CM044706">
    <property type="protein sequence ID" value="KAI5657397.1"/>
    <property type="molecule type" value="Genomic_DNA"/>
</dbReference>
<reference evidence="2" key="1">
    <citation type="journal article" date="2023" name="Nat. Plants">
        <title>Single-cell RNA sequencing provides a high-resolution roadmap for understanding the multicellular compartmentation of specialized metabolism.</title>
        <authorList>
            <person name="Sun S."/>
            <person name="Shen X."/>
            <person name="Li Y."/>
            <person name="Li Y."/>
            <person name="Wang S."/>
            <person name="Li R."/>
            <person name="Zhang H."/>
            <person name="Shen G."/>
            <person name="Guo B."/>
            <person name="Wei J."/>
            <person name="Xu J."/>
            <person name="St-Pierre B."/>
            <person name="Chen S."/>
            <person name="Sun C."/>
        </authorList>
    </citation>
    <scope>NUCLEOTIDE SEQUENCE [LARGE SCALE GENOMIC DNA]</scope>
</reference>
<keyword evidence="2" id="KW-1185">Reference proteome</keyword>
<accession>A0ACC0AAC7</accession>
<evidence type="ECO:0000313" key="1">
    <source>
        <dbReference type="EMBL" id="KAI5657397.1"/>
    </source>
</evidence>
<organism evidence="1 2">
    <name type="scientific">Catharanthus roseus</name>
    <name type="common">Madagascar periwinkle</name>
    <name type="synonym">Vinca rosea</name>
    <dbReference type="NCBI Taxonomy" id="4058"/>
    <lineage>
        <taxon>Eukaryota</taxon>
        <taxon>Viridiplantae</taxon>
        <taxon>Streptophyta</taxon>
        <taxon>Embryophyta</taxon>
        <taxon>Tracheophyta</taxon>
        <taxon>Spermatophyta</taxon>
        <taxon>Magnoliopsida</taxon>
        <taxon>eudicotyledons</taxon>
        <taxon>Gunneridae</taxon>
        <taxon>Pentapetalae</taxon>
        <taxon>asterids</taxon>
        <taxon>lamiids</taxon>
        <taxon>Gentianales</taxon>
        <taxon>Apocynaceae</taxon>
        <taxon>Rauvolfioideae</taxon>
        <taxon>Vinceae</taxon>
        <taxon>Catharanthinae</taxon>
        <taxon>Catharanthus</taxon>
    </lineage>
</organism>